<dbReference type="Gene3D" id="3.50.30.10">
    <property type="entry name" value="Phosphohistidine domain"/>
    <property type="match status" value="1"/>
</dbReference>
<gene>
    <name evidence="5" type="ORF">A2717_00260</name>
</gene>
<evidence type="ECO:0000259" key="4">
    <source>
        <dbReference type="Pfam" id="PF00391"/>
    </source>
</evidence>
<keyword evidence="2" id="KW-0547">Nucleotide-binding</keyword>
<accession>A0A1F5N8K7</accession>
<organism evidence="5 6">
    <name type="scientific">Candidatus Doudnabacteria bacterium RIFCSPHIGHO2_01_FULL_41_86</name>
    <dbReference type="NCBI Taxonomy" id="1817821"/>
    <lineage>
        <taxon>Bacteria</taxon>
        <taxon>Candidatus Doudnaibacteriota</taxon>
    </lineage>
</organism>
<dbReference type="Pfam" id="PF00391">
    <property type="entry name" value="PEP-utilizers"/>
    <property type="match status" value="1"/>
</dbReference>
<name>A0A1F5N8K7_9BACT</name>
<evidence type="ECO:0000313" key="5">
    <source>
        <dbReference type="EMBL" id="OGE73959.1"/>
    </source>
</evidence>
<dbReference type="InterPro" id="IPR036637">
    <property type="entry name" value="Phosphohistidine_dom_sf"/>
</dbReference>
<comment type="caution">
    <text evidence="5">The sequence shown here is derived from an EMBL/GenBank/DDBJ whole genome shotgun (WGS) entry which is preliminary data.</text>
</comment>
<dbReference type="GO" id="GO:0008986">
    <property type="term" value="F:pyruvate, water dikinase activity"/>
    <property type="evidence" value="ECO:0007669"/>
    <property type="project" value="InterPro"/>
</dbReference>
<dbReference type="PANTHER" id="PTHR43030:SF1">
    <property type="entry name" value="PHOSPHOENOLPYRUVATE SYNTHASE"/>
    <property type="match status" value="1"/>
</dbReference>
<comment type="similarity">
    <text evidence="1">Belongs to the PEP-utilizing enzyme family.</text>
</comment>
<protein>
    <recommendedName>
        <fullName evidence="4">PEP-utilising enzyme mobile domain-containing protein</fullName>
    </recommendedName>
</protein>
<dbReference type="InterPro" id="IPR008279">
    <property type="entry name" value="PEP-util_enz_mobile_dom"/>
</dbReference>
<feature type="domain" description="PEP-utilising enzyme mobile" evidence="4">
    <location>
        <begin position="32"/>
        <end position="103"/>
    </location>
</feature>
<dbReference type="GO" id="GO:0005524">
    <property type="term" value="F:ATP binding"/>
    <property type="evidence" value="ECO:0007669"/>
    <property type="project" value="UniProtKB-KW"/>
</dbReference>
<dbReference type="AlphaFoldDB" id="A0A1F5N8K7"/>
<dbReference type="SUPFAM" id="SSF52009">
    <property type="entry name" value="Phosphohistidine domain"/>
    <property type="match status" value="1"/>
</dbReference>
<dbReference type="Proteomes" id="UP000177610">
    <property type="component" value="Unassembled WGS sequence"/>
</dbReference>
<reference evidence="5 6" key="1">
    <citation type="journal article" date="2016" name="Nat. Commun.">
        <title>Thousands of microbial genomes shed light on interconnected biogeochemical processes in an aquifer system.</title>
        <authorList>
            <person name="Anantharaman K."/>
            <person name="Brown C.T."/>
            <person name="Hug L.A."/>
            <person name="Sharon I."/>
            <person name="Castelle C.J."/>
            <person name="Probst A.J."/>
            <person name="Thomas B.C."/>
            <person name="Singh A."/>
            <person name="Wilkins M.J."/>
            <person name="Karaoz U."/>
            <person name="Brodie E.L."/>
            <person name="Williams K.H."/>
            <person name="Hubbard S.S."/>
            <person name="Banfield J.F."/>
        </authorList>
    </citation>
    <scope>NUCLEOTIDE SEQUENCE [LARGE SCALE GENOMIC DNA]</scope>
</reference>
<proteinExistence type="inferred from homology"/>
<evidence type="ECO:0000256" key="1">
    <source>
        <dbReference type="ARBA" id="ARBA00007837"/>
    </source>
</evidence>
<sequence length="109" mass="11649">MNKLMLKGLPASNGIIEGIAKVFLPGDDAKEFPQDAIMVTTLTDPTMVMAMMKASAIVTDMGGITSHPAILSREMGIPCIVNTKLGTKLIKDGQRIKVDAITGEIYDLD</sequence>
<evidence type="ECO:0000256" key="3">
    <source>
        <dbReference type="ARBA" id="ARBA00022840"/>
    </source>
</evidence>
<dbReference type="STRING" id="1817821.A2717_00260"/>
<evidence type="ECO:0000256" key="2">
    <source>
        <dbReference type="ARBA" id="ARBA00022741"/>
    </source>
</evidence>
<dbReference type="PANTHER" id="PTHR43030">
    <property type="entry name" value="PHOSPHOENOLPYRUVATE SYNTHASE"/>
    <property type="match status" value="1"/>
</dbReference>
<keyword evidence="3" id="KW-0067">ATP-binding</keyword>
<evidence type="ECO:0000313" key="6">
    <source>
        <dbReference type="Proteomes" id="UP000177610"/>
    </source>
</evidence>
<dbReference type="EMBL" id="MFEH01000003">
    <property type="protein sequence ID" value="OGE73959.1"/>
    <property type="molecule type" value="Genomic_DNA"/>
</dbReference>
<dbReference type="InterPro" id="IPR006319">
    <property type="entry name" value="PEP_synth"/>
</dbReference>